<evidence type="ECO:0000313" key="4">
    <source>
        <dbReference type="Proteomes" id="UP001244011"/>
    </source>
</evidence>
<feature type="compositionally biased region" description="Basic and acidic residues" evidence="2">
    <location>
        <begin position="66"/>
        <end position="79"/>
    </location>
</feature>
<reference evidence="3" key="1">
    <citation type="submission" date="2023-06" db="EMBL/GenBank/DDBJ databases">
        <title>Genome-scale phylogeny and comparative genomics of the fungal order Sordariales.</title>
        <authorList>
            <consortium name="Lawrence Berkeley National Laboratory"/>
            <person name="Hensen N."/>
            <person name="Bonometti L."/>
            <person name="Westerberg I."/>
            <person name="Brannstrom I.O."/>
            <person name="Guillou S."/>
            <person name="Cros-Aarteil S."/>
            <person name="Calhoun S."/>
            <person name="Haridas S."/>
            <person name="Kuo A."/>
            <person name="Mondo S."/>
            <person name="Pangilinan J."/>
            <person name="Riley R."/>
            <person name="Labutti K."/>
            <person name="Andreopoulos B."/>
            <person name="Lipzen A."/>
            <person name="Chen C."/>
            <person name="Yanf M."/>
            <person name="Daum C."/>
            <person name="Ng V."/>
            <person name="Clum A."/>
            <person name="Steindorff A."/>
            <person name="Ohm R."/>
            <person name="Martin F."/>
            <person name="Silar P."/>
            <person name="Natvig D."/>
            <person name="Lalanne C."/>
            <person name="Gautier V."/>
            <person name="Ament-Velasquez S.L."/>
            <person name="Kruys A."/>
            <person name="Hutchinson M.I."/>
            <person name="Powell A.J."/>
            <person name="Barry K."/>
            <person name="Miller A.N."/>
            <person name="Grigoriev I.V."/>
            <person name="Debuchy R."/>
            <person name="Gladieux P."/>
            <person name="Thoren M.H."/>
            <person name="Johannesson H."/>
        </authorList>
    </citation>
    <scope>NUCLEOTIDE SEQUENCE</scope>
    <source>
        <strain evidence="3">8032-3</strain>
    </source>
</reference>
<gene>
    <name evidence="3" type="ORF">QBC33DRAFT_521767</name>
</gene>
<feature type="region of interest" description="Disordered" evidence="2">
    <location>
        <begin position="342"/>
        <end position="372"/>
    </location>
</feature>
<feature type="coiled-coil region" evidence="1">
    <location>
        <begin position="402"/>
        <end position="429"/>
    </location>
</feature>
<dbReference type="InterPro" id="IPR025212">
    <property type="entry name" value="CAD_CENP-Q"/>
</dbReference>
<dbReference type="Proteomes" id="UP001244011">
    <property type="component" value="Unassembled WGS sequence"/>
</dbReference>
<sequence length="538" mass="59403">MAPEFSNSKRKRAGPIGSVAAAADASRRAARMPRVGERDPLQEATSHAEGADQDANPRPSKRGRTRKDGADAAEPDPRTAPRSKKGANVPENRDEHHEEEGHRGESGSLRRSKRERRSADAQPWWVSGPGDSSAPGNQPVVGEAAAVAVQPNKGARRLFQDPPPEDQETVANERHKKKRGRPAEESPAELEVQPKRKGRRRTSNEGNTSKSTSQAKSPKRQRPLQPTDAAGNKRGSGPKARRSTRAGDRLDVGPVDEDDMENSQAVPPAKYRHIESRTRQIPRSTISAKWTPLDEASVSAVAALVSDTYRPILLRLQGREQRHQQAQNILRAFASRVHAKLRKGIPFPPPSTRTAPAKNAKSDAPETSTSHVEEFDFERTVNSIQSLETTLNPLLHSVSLLKSEKDREEEALENDYETLRTLEANARAEIRGWKERAKRAHTLAPEASRVDEARNETGEARLEVLKSGRRPSAGIFKGIEDEEIRSLSRQLGNHVESMRGNLRLVGNLLPAITKSRAALQGVLHNHLGPHQYDKVIFD</sequence>
<evidence type="ECO:0000256" key="2">
    <source>
        <dbReference type="SAM" id="MobiDB-lite"/>
    </source>
</evidence>
<dbReference type="AlphaFoldDB" id="A0AAJ0CC95"/>
<organism evidence="3 4">
    <name type="scientific">Phialemonium atrogriseum</name>
    <dbReference type="NCBI Taxonomy" id="1093897"/>
    <lineage>
        <taxon>Eukaryota</taxon>
        <taxon>Fungi</taxon>
        <taxon>Dikarya</taxon>
        <taxon>Ascomycota</taxon>
        <taxon>Pezizomycotina</taxon>
        <taxon>Sordariomycetes</taxon>
        <taxon>Sordariomycetidae</taxon>
        <taxon>Cephalothecales</taxon>
        <taxon>Cephalothecaceae</taxon>
        <taxon>Phialemonium</taxon>
    </lineage>
</organism>
<evidence type="ECO:0000256" key="1">
    <source>
        <dbReference type="SAM" id="Coils"/>
    </source>
</evidence>
<evidence type="ECO:0000313" key="3">
    <source>
        <dbReference type="EMBL" id="KAK1772579.1"/>
    </source>
</evidence>
<accession>A0AAJ0CC95</accession>
<dbReference type="GeneID" id="85309673"/>
<feature type="region of interest" description="Disordered" evidence="2">
    <location>
        <begin position="1"/>
        <end position="272"/>
    </location>
</feature>
<keyword evidence="1" id="KW-0175">Coiled coil</keyword>
<keyword evidence="4" id="KW-1185">Reference proteome</keyword>
<feature type="compositionally biased region" description="Polar residues" evidence="2">
    <location>
        <begin position="204"/>
        <end position="216"/>
    </location>
</feature>
<dbReference type="EMBL" id="MU838997">
    <property type="protein sequence ID" value="KAK1772579.1"/>
    <property type="molecule type" value="Genomic_DNA"/>
</dbReference>
<feature type="compositionally biased region" description="Basic and acidic residues" evidence="2">
    <location>
        <begin position="91"/>
        <end position="105"/>
    </location>
</feature>
<proteinExistence type="predicted"/>
<comment type="caution">
    <text evidence="3">The sequence shown here is derived from an EMBL/GenBank/DDBJ whole genome shotgun (WGS) entry which is preliminary data.</text>
</comment>
<protein>
    <submittedName>
        <fullName evidence="3">CENP-Q, a CENPA-CAD centromere complex subunit-domain-containing protein</fullName>
    </submittedName>
</protein>
<dbReference type="RefSeq" id="XP_060288792.1">
    <property type="nucleotide sequence ID" value="XM_060426486.1"/>
</dbReference>
<name>A0AAJ0CC95_9PEZI</name>
<dbReference type="Pfam" id="PF13094">
    <property type="entry name" value="CENP-Q"/>
    <property type="match status" value="1"/>
</dbReference>